<dbReference type="Pfam" id="PF10343">
    <property type="entry name" value="Q_salvage"/>
    <property type="match status" value="1"/>
</dbReference>
<comment type="catalytic activity">
    <reaction evidence="5 6">
        <text>queuosine 5'-phosphate + H2O = queuine + D-ribose 5-phosphate</text>
        <dbReference type="Rhea" id="RHEA:75387"/>
        <dbReference type="ChEBI" id="CHEBI:15377"/>
        <dbReference type="ChEBI" id="CHEBI:17433"/>
        <dbReference type="ChEBI" id="CHEBI:78346"/>
        <dbReference type="ChEBI" id="CHEBI:194371"/>
    </reaction>
    <physiologicalReaction direction="left-to-right" evidence="5 6">
        <dbReference type="Rhea" id="RHEA:75388"/>
    </physiologicalReaction>
</comment>
<dbReference type="GeneTree" id="ENSGT00390000002374"/>
<dbReference type="PANTHER" id="PTHR21314:SF0">
    <property type="entry name" value="QUEUOSINE 5'-PHOSPHATE N-GLYCOSYLASE_HYDROLASE"/>
    <property type="match status" value="1"/>
</dbReference>
<evidence type="ECO:0000256" key="7">
    <source>
        <dbReference type="SAM" id="MobiDB-lite"/>
    </source>
</evidence>
<comment type="function">
    <text evidence="6">Catalyzes the hydrolysis of queuosine 5'-phosphate, releasing the nucleobase queuine (q). Is required for salvage of queuine from exogenous queuosine (Q) that is imported and then converted to queuosine 5'-phosphate intracellularly.</text>
</comment>
<evidence type="ECO:0000256" key="5">
    <source>
        <dbReference type="ARBA" id="ARBA00048204"/>
    </source>
</evidence>
<dbReference type="HOGENOM" id="CLU_036001_2_1_1"/>
<feature type="region of interest" description="Disordered" evidence="7">
    <location>
        <begin position="44"/>
        <end position="79"/>
    </location>
</feature>
<reference evidence="8" key="1">
    <citation type="submission" date="2025-08" db="UniProtKB">
        <authorList>
            <consortium name="Ensembl"/>
        </authorList>
    </citation>
    <scope>IDENTIFICATION</scope>
</reference>
<gene>
    <name evidence="8" type="primary">QNG1</name>
</gene>
<evidence type="ECO:0000313" key="8">
    <source>
        <dbReference type="Ensembl" id="ENSFALP00000013031.2"/>
    </source>
</evidence>
<organism evidence="8 9">
    <name type="scientific">Ficedula albicollis</name>
    <name type="common">Collared flycatcher</name>
    <name type="synonym">Muscicapa albicollis</name>
    <dbReference type="NCBI Taxonomy" id="59894"/>
    <lineage>
        <taxon>Eukaryota</taxon>
        <taxon>Metazoa</taxon>
        <taxon>Chordata</taxon>
        <taxon>Craniata</taxon>
        <taxon>Vertebrata</taxon>
        <taxon>Euteleostomi</taxon>
        <taxon>Archelosauria</taxon>
        <taxon>Archosauria</taxon>
        <taxon>Dinosauria</taxon>
        <taxon>Saurischia</taxon>
        <taxon>Theropoda</taxon>
        <taxon>Coelurosauria</taxon>
        <taxon>Aves</taxon>
        <taxon>Neognathae</taxon>
        <taxon>Neoaves</taxon>
        <taxon>Telluraves</taxon>
        <taxon>Australaves</taxon>
        <taxon>Passeriformes</taxon>
        <taxon>Muscicapidae</taxon>
        <taxon>Ficedula</taxon>
    </lineage>
</organism>
<dbReference type="EC" id="3.2.2.-" evidence="6"/>
<dbReference type="GO" id="GO:0006400">
    <property type="term" value="P:tRNA modification"/>
    <property type="evidence" value="ECO:0007669"/>
    <property type="project" value="TreeGrafter"/>
</dbReference>
<proteinExistence type="inferred from homology"/>
<dbReference type="AlphaFoldDB" id="U3KDC7"/>
<dbReference type="Ensembl" id="ENSFALT00000013085.2">
    <property type="protein sequence ID" value="ENSFALP00000013031.2"/>
    <property type="gene ID" value="ENSFALG00000012486.2"/>
</dbReference>
<keyword evidence="9" id="KW-1185">Reference proteome</keyword>
<evidence type="ECO:0000313" key="9">
    <source>
        <dbReference type="Proteomes" id="UP000016665"/>
    </source>
</evidence>
<feature type="compositionally biased region" description="Low complexity" evidence="7">
    <location>
        <begin position="44"/>
        <end position="59"/>
    </location>
</feature>
<reference evidence="8" key="2">
    <citation type="submission" date="2025-09" db="UniProtKB">
        <authorList>
            <consortium name="Ensembl"/>
        </authorList>
    </citation>
    <scope>IDENTIFICATION</scope>
</reference>
<dbReference type="PANTHER" id="PTHR21314">
    <property type="entry name" value="QUEUOSINE 5'-PHOSPHATE N-GLYCOSYLASE_HYDROLASE-RELATED"/>
    <property type="match status" value="1"/>
</dbReference>
<evidence type="ECO:0000256" key="4">
    <source>
        <dbReference type="ARBA" id="ARBA00035393"/>
    </source>
</evidence>
<accession>U3KDC7</accession>
<dbReference type="InterPro" id="IPR019438">
    <property type="entry name" value="Q_salvage"/>
</dbReference>
<dbReference type="Proteomes" id="UP000016665">
    <property type="component" value="Unplaced"/>
</dbReference>
<evidence type="ECO:0000256" key="1">
    <source>
        <dbReference type="ARBA" id="ARBA00022801"/>
    </source>
</evidence>
<sequence length="449" mass="50551">CFDWGKELSNSTRTFLFVPLSGGPQVPCEVQGQNLQRLLVAVRRRQQGPGRRSVSAGARGRAGRGAPGAERRVPRRRLPGARHRSLAPAVCVFPAEHGGVPVPSRVRQVHSRAQQGCLRGRGGGAAGGGEILAVLGRRVAESLFDKASAAEFGLAGWKSLHELNPRAADKGAVDWVFLVDTLNFSFWSEQEDRKYLVKYKDKTYSGFWSLCAAVNRALDDGIPITSPSYFATMTLDQVRHVFRSDTEVPLPLIEERHRVLNESGIVLLEKFGGSFLTCVKMSEKSAQKLLRLVLENFPSYKDEAVFEKKKVSFYKRAQILVADTWGVLEGKGDGSFDDISSLTIFADYRIPQVLVHLKAMKYSEELMKKLRAGTLFQSGDKEEVEIRGCSIWCCALICKHLQELYEKKGQDMKEKINAVLLDYYLWDYARDHREDMKDIPFHRVRCIYY</sequence>
<protein>
    <recommendedName>
        <fullName evidence="3 6">Queuosine 5'-phosphate N-glycosylase/hydrolase</fullName>
        <ecNumber evidence="6">3.2.2.-</ecNumber>
    </recommendedName>
    <alternativeName>
        <fullName evidence="4 6">Queuosine-nucleotide N-glycosylase/hydrolase</fullName>
    </alternativeName>
</protein>
<comment type="similarity">
    <text evidence="2 6">Belongs to the QNG1 protein family.</text>
</comment>
<dbReference type="GO" id="GO:0016787">
    <property type="term" value="F:hydrolase activity"/>
    <property type="evidence" value="ECO:0007669"/>
    <property type="project" value="UniProtKB-KW"/>
</dbReference>
<name>U3KDC7_FICAL</name>
<evidence type="ECO:0000256" key="3">
    <source>
        <dbReference type="ARBA" id="ARBA00035306"/>
    </source>
</evidence>
<evidence type="ECO:0000256" key="6">
    <source>
        <dbReference type="RuleBase" id="RU365002"/>
    </source>
</evidence>
<dbReference type="eggNOG" id="KOG2524">
    <property type="taxonomic scope" value="Eukaryota"/>
</dbReference>
<keyword evidence="1 6" id="KW-0378">Hydrolase</keyword>
<evidence type="ECO:0000256" key="2">
    <source>
        <dbReference type="ARBA" id="ARBA00035119"/>
    </source>
</evidence>